<evidence type="ECO:0000313" key="7">
    <source>
        <dbReference type="EMBL" id="SMF40481.1"/>
    </source>
</evidence>
<feature type="transmembrane region" description="Helical" evidence="6">
    <location>
        <begin position="38"/>
        <end position="59"/>
    </location>
</feature>
<evidence type="ECO:0000256" key="2">
    <source>
        <dbReference type="ARBA" id="ARBA00022475"/>
    </source>
</evidence>
<reference evidence="8" key="1">
    <citation type="submission" date="2017-04" db="EMBL/GenBank/DDBJ databases">
        <authorList>
            <person name="Varghese N."/>
            <person name="Submissions S."/>
        </authorList>
    </citation>
    <scope>NUCLEOTIDE SEQUENCE [LARGE SCALE GENOMIC DNA]</scope>
    <source>
        <strain evidence="8">B4P</strain>
    </source>
</reference>
<dbReference type="PANTHER" id="PTHR30086:SF19">
    <property type="entry name" value="THREONINE EFFLUX PROTEIN"/>
    <property type="match status" value="1"/>
</dbReference>
<dbReference type="GO" id="GO:0005886">
    <property type="term" value="C:plasma membrane"/>
    <property type="evidence" value="ECO:0007669"/>
    <property type="project" value="UniProtKB-SubCell"/>
</dbReference>
<proteinExistence type="predicted"/>
<feature type="transmembrane region" description="Helical" evidence="6">
    <location>
        <begin position="71"/>
        <end position="90"/>
    </location>
</feature>
<evidence type="ECO:0000256" key="3">
    <source>
        <dbReference type="ARBA" id="ARBA00022692"/>
    </source>
</evidence>
<evidence type="ECO:0000256" key="1">
    <source>
        <dbReference type="ARBA" id="ARBA00004651"/>
    </source>
</evidence>
<dbReference type="GO" id="GO:0015171">
    <property type="term" value="F:amino acid transmembrane transporter activity"/>
    <property type="evidence" value="ECO:0007669"/>
    <property type="project" value="TreeGrafter"/>
</dbReference>
<organism evidence="7 8">
    <name type="scientific">Xaviernesmea oryzae</name>
    <dbReference type="NCBI Taxonomy" id="464029"/>
    <lineage>
        <taxon>Bacteria</taxon>
        <taxon>Pseudomonadati</taxon>
        <taxon>Pseudomonadota</taxon>
        <taxon>Alphaproteobacteria</taxon>
        <taxon>Hyphomicrobiales</taxon>
        <taxon>Rhizobiaceae</taxon>
        <taxon>Rhizobium/Agrobacterium group</taxon>
        <taxon>Xaviernesmea</taxon>
    </lineage>
</organism>
<comment type="subcellular location">
    <subcellularLocation>
        <location evidence="1">Cell membrane</location>
        <topology evidence="1">Multi-pass membrane protein</topology>
    </subcellularLocation>
</comment>
<feature type="transmembrane region" description="Helical" evidence="6">
    <location>
        <begin position="186"/>
        <end position="203"/>
    </location>
</feature>
<dbReference type="PANTHER" id="PTHR30086">
    <property type="entry name" value="ARGININE EXPORTER PROTEIN ARGO"/>
    <property type="match status" value="1"/>
</dbReference>
<keyword evidence="8" id="KW-1185">Reference proteome</keyword>
<dbReference type="InterPro" id="IPR001123">
    <property type="entry name" value="LeuE-type"/>
</dbReference>
<dbReference type="Proteomes" id="UP000192903">
    <property type="component" value="Unassembled WGS sequence"/>
</dbReference>
<protein>
    <submittedName>
        <fullName evidence="7">Threonine/homoserine/homoserine lactone efflux protein</fullName>
    </submittedName>
</protein>
<keyword evidence="3 6" id="KW-0812">Transmembrane</keyword>
<evidence type="ECO:0000256" key="5">
    <source>
        <dbReference type="ARBA" id="ARBA00023136"/>
    </source>
</evidence>
<dbReference type="STRING" id="464029.SAMN02982989_1834"/>
<evidence type="ECO:0000313" key="8">
    <source>
        <dbReference type="Proteomes" id="UP000192903"/>
    </source>
</evidence>
<dbReference type="AlphaFoldDB" id="A0A1X7EUJ8"/>
<feature type="transmembrane region" description="Helical" evidence="6">
    <location>
        <begin position="145"/>
        <end position="165"/>
    </location>
</feature>
<sequence length="206" mass="21982">MTFLLSVATIWAVACITPGPNTLLVMRYALTAPRRVAIVAACGTITGTCLWGLAGWLGINVLFQAAPFAYLALKIVGGLYLVWLGCRIFLDVRKSRQAADLGTQKADVPLPTAYRMGLATNLANPKSALFVASLFAATMPAGTPFLYGLVAVAVMITVSTVYYTCLIGLITHRRVAAAYLKAKRKIDLGVGLVFVGFGTRLLLSPR</sequence>
<keyword evidence="2" id="KW-1003">Cell membrane</keyword>
<dbReference type="RefSeq" id="WP_085422103.1">
    <property type="nucleotide sequence ID" value="NZ_FXAF01000006.1"/>
</dbReference>
<gene>
    <name evidence="7" type="ORF">SAMN02982989_1834</name>
</gene>
<accession>A0A1X7EUJ8</accession>
<name>A0A1X7EUJ8_9HYPH</name>
<keyword evidence="5 6" id="KW-0472">Membrane</keyword>
<dbReference type="Pfam" id="PF01810">
    <property type="entry name" value="LysE"/>
    <property type="match status" value="1"/>
</dbReference>
<dbReference type="OrthoDB" id="9804822at2"/>
<evidence type="ECO:0000256" key="6">
    <source>
        <dbReference type="SAM" id="Phobius"/>
    </source>
</evidence>
<evidence type="ECO:0000256" key="4">
    <source>
        <dbReference type="ARBA" id="ARBA00022989"/>
    </source>
</evidence>
<dbReference type="EMBL" id="FXAF01000006">
    <property type="protein sequence ID" value="SMF40481.1"/>
    <property type="molecule type" value="Genomic_DNA"/>
</dbReference>
<keyword evidence="4 6" id="KW-1133">Transmembrane helix</keyword>